<feature type="transmembrane region" description="Helical" evidence="7">
    <location>
        <begin position="322"/>
        <end position="352"/>
    </location>
</feature>
<gene>
    <name evidence="10" type="ordered locus">Pcar_0817</name>
</gene>
<feature type="domain" description="ABC3 transporter permease C-terminal" evidence="8">
    <location>
        <begin position="280"/>
        <end position="393"/>
    </location>
</feature>
<keyword evidence="5 7" id="KW-0472">Membrane</keyword>
<dbReference type="PANTHER" id="PTHR30572">
    <property type="entry name" value="MEMBRANE COMPONENT OF TRANSPORTER-RELATED"/>
    <property type="match status" value="1"/>
</dbReference>
<dbReference type="EMBL" id="CP000142">
    <property type="protein sequence ID" value="ABA88074.1"/>
    <property type="molecule type" value="Genomic_DNA"/>
</dbReference>
<organism evidence="10 11">
    <name type="scientific">Syntrophotalea carbinolica (strain DSM 2380 / NBRC 103641 / GraBd1)</name>
    <name type="common">Pelobacter carbinolicus</name>
    <dbReference type="NCBI Taxonomy" id="338963"/>
    <lineage>
        <taxon>Bacteria</taxon>
        <taxon>Pseudomonadati</taxon>
        <taxon>Thermodesulfobacteriota</taxon>
        <taxon>Desulfuromonadia</taxon>
        <taxon>Desulfuromonadales</taxon>
        <taxon>Syntrophotaleaceae</taxon>
        <taxon>Syntrophotalea</taxon>
    </lineage>
</organism>
<dbReference type="InterPro" id="IPR003838">
    <property type="entry name" value="ABC3_permease_C"/>
</dbReference>
<comment type="subcellular location">
    <subcellularLocation>
        <location evidence="1">Cell membrane</location>
        <topology evidence="1">Multi-pass membrane protein</topology>
    </subcellularLocation>
</comment>
<evidence type="ECO:0000256" key="1">
    <source>
        <dbReference type="ARBA" id="ARBA00004651"/>
    </source>
</evidence>
<feature type="domain" description="MacB-like periplasmic core" evidence="9">
    <location>
        <begin position="20"/>
        <end position="238"/>
    </location>
</feature>
<evidence type="ECO:0000256" key="7">
    <source>
        <dbReference type="SAM" id="Phobius"/>
    </source>
</evidence>
<dbReference type="AlphaFoldDB" id="Q3A6D3"/>
<evidence type="ECO:0000313" key="10">
    <source>
        <dbReference type="EMBL" id="ABA88074.1"/>
    </source>
</evidence>
<dbReference type="OrthoDB" id="9802264at2"/>
<keyword evidence="2" id="KW-1003">Cell membrane</keyword>
<evidence type="ECO:0000256" key="6">
    <source>
        <dbReference type="ARBA" id="ARBA00038076"/>
    </source>
</evidence>
<accession>Q3A6D3</accession>
<comment type="similarity">
    <text evidence="6">Belongs to the ABC-4 integral membrane protein family.</text>
</comment>
<dbReference type="Pfam" id="PF12704">
    <property type="entry name" value="MacB_PCD"/>
    <property type="match status" value="1"/>
</dbReference>
<evidence type="ECO:0000259" key="9">
    <source>
        <dbReference type="Pfam" id="PF12704"/>
    </source>
</evidence>
<keyword evidence="3 7" id="KW-0812">Transmembrane</keyword>
<evidence type="ECO:0000256" key="4">
    <source>
        <dbReference type="ARBA" id="ARBA00022989"/>
    </source>
</evidence>
<name>Q3A6D3_SYNC1</name>
<proteinExistence type="inferred from homology"/>
<feature type="transmembrane region" description="Helical" evidence="7">
    <location>
        <begin position="273"/>
        <end position="301"/>
    </location>
</feature>
<dbReference type="PANTHER" id="PTHR30572:SF4">
    <property type="entry name" value="ABC TRANSPORTER PERMEASE YTRF"/>
    <property type="match status" value="1"/>
</dbReference>
<evidence type="ECO:0000256" key="2">
    <source>
        <dbReference type="ARBA" id="ARBA00022475"/>
    </source>
</evidence>
<evidence type="ECO:0000256" key="5">
    <source>
        <dbReference type="ARBA" id="ARBA00023136"/>
    </source>
</evidence>
<dbReference type="Proteomes" id="UP000002534">
    <property type="component" value="Chromosome"/>
</dbReference>
<dbReference type="STRING" id="338963.Pcar_0817"/>
<reference evidence="11" key="1">
    <citation type="submission" date="2005-10" db="EMBL/GenBank/DDBJ databases">
        <title>Complete sequence of Pelobacter carbinolicus DSM 2380.</title>
        <authorList>
            <person name="Copeland A."/>
            <person name="Lucas S."/>
            <person name="Lapidus A."/>
            <person name="Barry K."/>
            <person name="Detter J.C."/>
            <person name="Glavina T."/>
            <person name="Hammon N."/>
            <person name="Israni S."/>
            <person name="Pitluck S."/>
            <person name="Chertkov O."/>
            <person name="Schmutz J."/>
            <person name="Larimer F."/>
            <person name="Land M."/>
            <person name="Kyrpides N."/>
            <person name="Ivanova N."/>
            <person name="Richardson P."/>
        </authorList>
    </citation>
    <scope>NUCLEOTIDE SEQUENCE [LARGE SCALE GENOMIC DNA]</scope>
    <source>
        <strain evidence="11">DSM 2380 / NBRC 103641 / GraBd1</strain>
    </source>
</reference>
<dbReference type="RefSeq" id="WP_011340529.1">
    <property type="nucleotide sequence ID" value="NC_007498.2"/>
</dbReference>
<keyword evidence="4 7" id="KW-1133">Transmembrane helix</keyword>
<feature type="transmembrane region" description="Helical" evidence="7">
    <location>
        <begin position="21"/>
        <end position="41"/>
    </location>
</feature>
<dbReference type="Pfam" id="PF02687">
    <property type="entry name" value="FtsX"/>
    <property type="match status" value="1"/>
</dbReference>
<dbReference type="HOGENOM" id="CLU_000604_8_0_7"/>
<sequence length="400" mass="42708">MLWNTLLLALRAIRRNLMRSFLTILGIVIGVAAVITMVTLGNGATQSVSDQISSMGSNLLMVMPGQRFGPGSGDAAKFKSADVEAIRNQIPAAKLVAPVVTTSATAVYQAENWSSAISGSNDDYFEAGGWDLASGRTFTEAEQRSGRAVCVLGETVREKLFGKQNPVGADIRIKQFSCEVIGLLKPKGQSAMGSDQDDTVVMPLRTVQRRLAGSQDIGRLMISVNDGASIDAVKEQLTLLMRERRNIGESEDDDFQVMDTRQIAETLTGTTKILTMLLGAVAAVSLLVGGIGIMNIMLVSVTERTREIGIRLSIGALEREVLLQFLIEAVVLSSLGGFIGIVIATVASLSLAGLMGIPYLFDPSINLLAFLFSAAIGVIFGYFPARRAAGLNPIDALRHE</sequence>
<evidence type="ECO:0000313" key="11">
    <source>
        <dbReference type="Proteomes" id="UP000002534"/>
    </source>
</evidence>
<keyword evidence="11" id="KW-1185">Reference proteome</keyword>
<dbReference type="KEGG" id="pca:Pcar_0817"/>
<dbReference type="GO" id="GO:0022857">
    <property type="term" value="F:transmembrane transporter activity"/>
    <property type="evidence" value="ECO:0007669"/>
    <property type="project" value="TreeGrafter"/>
</dbReference>
<reference evidence="10 11" key="2">
    <citation type="journal article" date="2012" name="BMC Genomics">
        <title>The genome of Pelobacter carbinolicus reveals surprising metabolic capabilities and physiological features.</title>
        <authorList>
            <person name="Aklujkar M."/>
            <person name="Haveman S.A."/>
            <person name="Didonato R.Jr."/>
            <person name="Chertkov O."/>
            <person name="Han C.S."/>
            <person name="Land M.L."/>
            <person name="Brown P."/>
            <person name="Lovley D.R."/>
        </authorList>
    </citation>
    <scope>NUCLEOTIDE SEQUENCE [LARGE SCALE GENOMIC DNA]</scope>
    <source>
        <strain evidence="11">DSM 2380 / NBRC 103641 / GraBd1</strain>
    </source>
</reference>
<evidence type="ECO:0000259" key="8">
    <source>
        <dbReference type="Pfam" id="PF02687"/>
    </source>
</evidence>
<dbReference type="InterPro" id="IPR025857">
    <property type="entry name" value="MacB_PCD"/>
</dbReference>
<dbReference type="InterPro" id="IPR050250">
    <property type="entry name" value="Macrolide_Exporter_MacB"/>
</dbReference>
<protein>
    <submittedName>
        <fullName evidence="10">ABC transporter, membrane protein</fullName>
    </submittedName>
</protein>
<evidence type="ECO:0000256" key="3">
    <source>
        <dbReference type="ARBA" id="ARBA00022692"/>
    </source>
</evidence>
<feature type="transmembrane region" description="Helical" evidence="7">
    <location>
        <begin position="364"/>
        <end position="383"/>
    </location>
</feature>
<dbReference type="eggNOG" id="COG0577">
    <property type="taxonomic scope" value="Bacteria"/>
</dbReference>
<dbReference type="GO" id="GO:0005886">
    <property type="term" value="C:plasma membrane"/>
    <property type="evidence" value="ECO:0007669"/>
    <property type="project" value="UniProtKB-SubCell"/>
</dbReference>